<gene>
    <name evidence="2" type="ORF">BT63DRAFT_93028</name>
</gene>
<evidence type="ECO:0000313" key="3">
    <source>
        <dbReference type="Proteomes" id="UP000799302"/>
    </source>
</evidence>
<feature type="region of interest" description="Disordered" evidence="1">
    <location>
        <begin position="146"/>
        <end position="184"/>
    </location>
</feature>
<feature type="region of interest" description="Disordered" evidence="1">
    <location>
        <begin position="1"/>
        <end position="47"/>
    </location>
</feature>
<keyword evidence="3" id="KW-1185">Reference proteome</keyword>
<proteinExistence type="predicted"/>
<feature type="compositionally biased region" description="Basic residues" evidence="1">
    <location>
        <begin position="173"/>
        <end position="184"/>
    </location>
</feature>
<evidence type="ECO:0000256" key="1">
    <source>
        <dbReference type="SAM" id="MobiDB-lite"/>
    </source>
</evidence>
<feature type="compositionally biased region" description="Basic and acidic residues" evidence="1">
    <location>
        <begin position="159"/>
        <end position="172"/>
    </location>
</feature>
<dbReference type="AlphaFoldDB" id="A0A6A6TXN9"/>
<name>A0A6A6TXN9_9PEZI</name>
<accession>A0A6A6TXN9</accession>
<sequence>MSLLDKLRRRSVLPPATNSLEPQEIGTIKSTSQVEPIDPQPETTKSPTLMTKLFRRRSTISPVQSTNPKTTLPKEPVGPAQHAPNIMQPMQNTGMLVGGTTAAITDNSVGAGLVDGLVVGNLVGQQVKQAENHAYWRDRAQQYKAGDETAAMGPVAEGARAERQAGREERRKERWGRREKRREG</sequence>
<dbReference type="Proteomes" id="UP000799302">
    <property type="component" value="Unassembled WGS sequence"/>
</dbReference>
<organism evidence="2 3">
    <name type="scientific">Microthyrium microscopicum</name>
    <dbReference type="NCBI Taxonomy" id="703497"/>
    <lineage>
        <taxon>Eukaryota</taxon>
        <taxon>Fungi</taxon>
        <taxon>Dikarya</taxon>
        <taxon>Ascomycota</taxon>
        <taxon>Pezizomycotina</taxon>
        <taxon>Dothideomycetes</taxon>
        <taxon>Dothideomycetes incertae sedis</taxon>
        <taxon>Microthyriales</taxon>
        <taxon>Microthyriaceae</taxon>
        <taxon>Microthyrium</taxon>
    </lineage>
</organism>
<dbReference type="EMBL" id="MU004242">
    <property type="protein sequence ID" value="KAF2664582.1"/>
    <property type="molecule type" value="Genomic_DNA"/>
</dbReference>
<reference evidence="2" key="1">
    <citation type="journal article" date="2020" name="Stud. Mycol.">
        <title>101 Dothideomycetes genomes: a test case for predicting lifestyles and emergence of pathogens.</title>
        <authorList>
            <person name="Haridas S."/>
            <person name="Albert R."/>
            <person name="Binder M."/>
            <person name="Bloem J."/>
            <person name="Labutti K."/>
            <person name="Salamov A."/>
            <person name="Andreopoulos B."/>
            <person name="Baker S."/>
            <person name="Barry K."/>
            <person name="Bills G."/>
            <person name="Bluhm B."/>
            <person name="Cannon C."/>
            <person name="Castanera R."/>
            <person name="Culley D."/>
            <person name="Daum C."/>
            <person name="Ezra D."/>
            <person name="Gonzalez J."/>
            <person name="Henrissat B."/>
            <person name="Kuo A."/>
            <person name="Liang C."/>
            <person name="Lipzen A."/>
            <person name="Lutzoni F."/>
            <person name="Magnuson J."/>
            <person name="Mondo S."/>
            <person name="Nolan M."/>
            <person name="Ohm R."/>
            <person name="Pangilinan J."/>
            <person name="Park H.-J."/>
            <person name="Ramirez L."/>
            <person name="Alfaro M."/>
            <person name="Sun H."/>
            <person name="Tritt A."/>
            <person name="Yoshinaga Y."/>
            <person name="Zwiers L.-H."/>
            <person name="Turgeon B."/>
            <person name="Goodwin S."/>
            <person name="Spatafora J."/>
            <person name="Crous P."/>
            <person name="Grigoriev I."/>
        </authorList>
    </citation>
    <scope>NUCLEOTIDE SEQUENCE</scope>
    <source>
        <strain evidence="2">CBS 115976</strain>
    </source>
</reference>
<protein>
    <submittedName>
        <fullName evidence="2">Uncharacterized protein</fullName>
    </submittedName>
</protein>
<dbReference type="OrthoDB" id="5429610at2759"/>
<evidence type="ECO:0000313" key="2">
    <source>
        <dbReference type="EMBL" id="KAF2664582.1"/>
    </source>
</evidence>